<proteinExistence type="inferred from homology"/>
<feature type="compositionally biased region" description="Polar residues" evidence="2">
    <location>
        <begin position="268"/>
        <end position="281"/>
    </location>
</feature>
<dbReference type="WBParaSite" id="SMUV_0000260301-mRNA-1">
    <property type="protein sequence ID" value="SMUV_0000260301-mRNA-1"/>
    <property type="gene ID" value="SMUV_0000260301"/>
</dbReference>
<feature type="region of interest" description="Disordered" evidence="2">
    <location>
        <begin position="259"/>
        <end position="288"/>
    </location>
</feature>
<sequence>MNQHPILVPGCVPSVSTLPLQLERPYDVLYTYNNPFLKPSSVTVAGQKYQNCYESNACPSSESFQNPVFFPPCANFGFQPAQPTHCDLRQPFPIPSTYSSQIIVSEPFVALDQHSVYHPPLTSCVSYTNNAFQSTKGNLHTQITFERTSQCVKPTSIRCYSNSTSLIMPQVLQNVQDNNTTFDNRSYPSFPTRSNFTSGSFECRCDNPLTSNPGNVSDLQTRCRLCTEDVDSEQKAAHQTYLNTMQSIREATNCNHGNYKIPDEKVPNSATKKAAHSSTLHGSDESKQNRADLFSAQTASEALYSTVSNNGPNLLKEEDKLQHREKDFQLFASKHPMSEEQLLEANEEKELQSFAEGNSNSCSQTSVITKVEASDSLSENAEPYEEIKKKSDPTDSFTSRSEECTTCTEHLTNDVEVECDSIDGESDRVLSCSSNSEESYDGETKVGGARQVLSYCTFCLSLKLDYTYCRTHSIFNTNGDVMCPKLRRTKCSLCSALGHTAYFCLKRKRSKNRLSYFRAGP</sequence>
<protein>
    <submittedName>
        <fullName evidence="5">Nanos-type domain-containing protein</fullName>
    </submittedName>
</protein>
<keyword evidence="1" id="KW-0862">Zinc</keyword>
<keyword evidence="1" id="KW-0694">RNA-binding</keyword>
<dbReference type="Pfam" id="PF05741">
    <property type="entry name" value="zf-nanos"/>
    <property type="match status" value="1"/>
</dbReference>
<organism evidence="4 5">
    <name type="scientific">Syphacia muris</name>
    <dbReference type="NCBI Taxonomy" id="451379"/>
    <lineage>
        <taxon>Eukaryota</taxon>
        <taxon>Metazoa</taxon>
        <taxon>Ecdysozoa</taxon>
        <taxon>Nematoda</taxon>
        <taxon>Chromadorea</taxon>
        <taxon>Rhabditida</taxon>
        <taxon>Spirurina</taxon>
        <taxon>Oxyuridomorpha</taxon>
        <taxon>Oxyuroidea</taxon>
        <taxon>Oxyuridae</taxon>
        <taxon>Syphacia</taxon>
    </lineage>
</organism>
<dbReference type="AlphaFoldDB" id="A0A0N5AEF0"/>
<accession>A0A0N5AEF0</accession>
<dbReference type="GO" id="GO:0008270">
    <property type="term" value="F:zinc ion binding"/>
    <property type="evidence" value="ECO:0007669"/>
    <property type="project" value="UniProtKB-KW"/>
</dbReference>
<dbReference type="PROSITE" id="PS51522">
    <property type="entry name" value="ZF_NANOS"/>
    <property type="match status" value="1"/>
</dbReference>
<keyword evidence="4" id="KW-1185">Reference proteome</keyword>
<dbReference type="GO" id="GO:0006417">
    <property type="term" value="P:regulation of translation"/>
    <property type="evidence" value="ECO:0007669"/>
    <property type="project" value="UniProtKB-UniRule"/>
</dbReference>
<keyword evidence="1" id="KW-0810">Translation regulation</keyword>
<dbReference type="InterPro" id="IPR038129">
    <property type="entry name" value="Nanos_sf"/>
</dbReference>
<evidence type="ECO:0000256" key="1">
    <source>
        <dbReference type="PROSITE-ProRule" id="PRU00855"/>
    </source>
</evidence>
<feature type="domain" description="Nanos-type" evidence="3">
    <location>
        <begin position="455"/>
        <end position="506"/>
    </location>
</feature>
<dbReference type="Proteomes" id="UP000046393">
    <property type="component" value="Unplaced"/>
</dbReference>
<keyword evidence="1" id="KW-0863">Zinc-finger</keyword>
<keyword evidence="1" id="KW-0479">Metal-binding</keyword>
<evidence type="ECO:0000259" key="3">
    <source>
        <dbReference type="PROSITE" id="PS51522"/>
    </source>
</evidence>
<feature type="region of interest" description="Disordered" evidence="2">
    <location>
        <begin position="373"/>
        <end position="396"/>
    </location>
</feature>
<evidence type="ECO:0000313" key="4">
    <source>
        <dbReference type="Proteomes" id="UP000046393"/>
    </source>
</evidence>
<reference evidence="5" key="1">
    <citation type="submission" date="2017-02" db="UniProtKB">
        <authorList>
            <consortium name="WormBaseParasite"/>
        </authorList>
    </citation>
    <scope>IDENTIFICATION</scope>
</reference>
<name>A0A0N5AEF0_9BILA</name>
<comment type="similarity">
    <text evidence="1">Belongs to the nanos family.</text>
</comment>
<evidence type="ECO:0000256" key="2">
    <source>
        <dbReference type="SAM" id="MobiDB-lite"/>
    </source>
</evidence>
<dbReference type="Gene3D" id="4.10.60.30">
    <property type="entry name" value="Nanos, RNA-binding domain"/>
    <property type="match status" value="1"/>
</dbReference>
<dbReference type="InterPro" id="IPR024161">
    <property type="entry name" value="Znf_nanos-typ"/>
</dbReference>
<dbReference type="GO" id="GO:0003723">
    <property type="term" value="F:RNA binding"/>
    <property type="evidence" value="ECO:0007669"/>
    <property type="project" value="UniProtKB-UniRule"/>
</dbReference>
<evidence type="ECO:0000313" key="5">
    <source>
        <dbReference type="WBParaSite" id="SMUV_0000260301-mRNA-1"/>
    </source>
</evidence>